<dbReference type="EMBL" id="CM034403">
    <property type="protein sequence ID" value="KAJ0174727.1"/>
    <property type="molecule type" value="Genomic_DNA"/>
</dbReference>
<comment type="caution">
    <text evidence="1">The sequence shown here is derived from an EMBL/GenBank/DDBJ whole genome shotgun (WGS) entry which is preliminary data.</text>
</comment>
<name>A0ACC1CTW6_9NEOP</name>
<keyword evidence="2" id="KW-1185">Reference proteome</keyword>
<reference evidence="1 2" key="1">
    <citation type="journal article" date="2021" name="Front. Genet.">
        <title>Chromosome-Level Genome Assembly Reveals Significant Gene Expansion in the Toll and IMD Signaling Pathways of Dendrolimus kikuchii.</title>
        <authorList>
            <person name="Zhou J."/>
            <person name="Wu P."/>
            <person name="Xiong Z."/>
            <person name="Liu N."/>
            <person name="Zhao N."/>
            <person name="Ji M."/>
            <person name="Qiu Y."/>
            <person name="Yang B."/>
        </authorList>
    </citation>
    <scope>NUCLEOTIDE SEQUENCE [LARGE SCALE GENOMIC DNA]</scope>
    <source>
        <strain evidence="1">Ann1</strain>
    </source>
</reference>
<gene>
    <name evidence="1" type="ORF">K1T71_009835</name>
</gene>
<organism evidence="1 2">
    <name type="scientific">Dendrolimus kikuchii</name>
    <dbReference type="NCBI Taxonomy" id="765133"/>
    <lineage>
        <taxon>Eukaryota</taxon>
        <taxon>Metazoa</taxon>
        <taxon>Ecdysozoa</taxon>
        <taxon>Arthropoda</taxon>
        <taxon>Hexapoda</taxon>
        <taxon>Insecta</taxon>
        <taxon>Pterygota</taxon>
        <taxon>Neoptera</taxon>
        <taxon>Endopterygota</taxon>
        <taxon>Lepidoptera</taxon>
        <taxon>Glossata</taxon>
        <taxon>Ditrysia</taxon>
        <taxon>Bombycoidea</taxon>
        <taxon>Lasiocampidae</taxon>
        <taxon>Dendrolimus</taxon>
    </lineage>
</organism>
<sequence length="172" mass="19838">MDCLFGSVVLILLFSINKGNCNSCNVECPPGNTEMQCGFDAKGKMYKMFPSQCALDAYIQCYDVQLVQTHRYFCVKADMTATRRAYGESCPVFCPNYYRPVCGASKYRSYIYRTFTNGCYLDMLNCRGDDDYTGYVEVPLEFCQKHAMKNIYKEQVVVTNLNDYDYDFNAHF</sequence>
<proteinExistence type="predicted"/>
<accession>A0ACC1CTW6</accession>
<protein>
    <submittedName>
        <fullName evidence="1">Uncharacterized protein</fullName>
    </submittedName>
</protein>
<evidence type="ECO:0000313" key="2">
    <source>
        <dbReference type="Proteomes" id="UP000824533"/>
    </source>
</evidence>
<dbReference type="Proteomes" id="UP000824533">
    <property type="component" value="Linkage Group LG17"/>
</dbReference>
<evidence type="ECO:0000313" key="1">
    <source>
        <dbReference type="EMBL" id="KAJ0174727.1"/>
    </source>
</evidence>